<gene>
    <name evidence="1" type="ORF">G2W53_027720</name>
</gene>
<accession>A0A834TJS8</accession>
<protein>
    <submittedName>
        <fullName evidence="1">Uncharacterized protein</fullName>
    </submittedName>
</protein>
<comment type="caution">
    <text evidence="1">The sequence shown here is derived from an EMBL/GenBank/DDBJ whole genome shotgun (WGS) entry which is preliminary data.</text>
</comment>
<dbReference type="Proteomes" id="UP000634136">
    <property type="component" value="Unassembled WGS sequence"/>
</dbReference>
<evidence type="ECO:0000313" key="2">
    <source>
        <dbReference type="Proteomes" id="UP000634136"/>
    </source>
</evidence>
<sequence>MATTCFSKKGRVMKAVAFSEKMRRNIDRGRRRKALSKE</sequence>
<name>A0A834TJS8_9FABA</name>
<proteinExistence type="predicted"/>
<reference evidence="1" key="1">
    <citation type="submission" date="2020-09" db="EMBL/GenBank/DDBJ databases">
        <title>Genome-Enabled Discovery of Anthraquinone Biosynthesis in Senna tora.</title>
        <authorList>
            <person name="Kang S.-H."/>
            <person name="Pandey R.P."/>
            <person name="Lee C.-M."/>
            <person name="Sim J.-S."/>
            <person name="Jeong J.-T."/>
            <person name="Choi B.-S."/>
            <person name="Jung M."/>
            <person name="Ginzburg D."/>
            <person name="Zhao K."/>
            <person name="Won S.Y."/>
            <person name="Oh T.-J."/>
            <person name="Yu Y."/>
            <person name="Kim N.-H."/>
            <person name="Lee O.R."/>
            <person name="Lee T.-H."/>
            <person name="Bashyal P."/>
            <person name="Kim T.-S."/>
            <person name="Lee W.-H."/>
            <person name="Kawkins C."/>
            <person name="Kim C.-K."/>
            <person name="Kim J.S."/>
            <person name="Ahn B.O."/>
            <person name="Rhee S.Y."/>
            <person name="Sohng J.K."/>
        </authorList>
    </citation>
    <scope>NUCLEOTIDE SEQUENCE</scope>
    <source>
        <tissue evidence="1">Leaf</tissue>
    </source>
</reference>
<dbReference type="AlphaFoldDB" id="A0A834TJS8"/>
<organism evidence="1 2">
    <name type="scientific">Senna tora</name>
    <dbReference type="NCBI Taxonomy" id="362788"/>
    <lineage>
        <taxon>Eukaryota</taxon>
        <taxon>Viridiplantae</taxon>
        <taxon>Streptophyta</taxon>
        <taxon>Embryophyta</taxon>
        <taxon>Tracheophyta</taxon>
        <taxon>Spermatophyta</taxon>
        <taxon>Magnoliopsida</taxon>
        <taxon>eudicotyledons</taxon>
        <taxon>Gunneridae</taxon>
        <taxon>Pentapetalae</taxon>
        <taxon>rosids</taxon>
        <taxon>fabids</taxon>
        <taxon>Fabales</taxon>
        <taxon>Fabaceae</taxon>
        <taxon>Caesalpinioideae</taxon>
        <taxon>Cassia clade</taxon>
        <taxon>Senna</taxon>
    </lineage>
</organism>
<dbReference type="EMBL" id="JAAIUW010000008">
    <property type="protein sequence ID" value="KAF7822265.1"/>
    <property type="molecule type" value="Genomic_DNA"/>
</dbReference>
<evidence type="ECO:0000313" key="1">
    <source>
        <dbReference type="EMBL" id="KAF7822265.1"/>
    </source>
</evidence>
<keyword evidence="2" id="KW-1185">Reference proteome</keyword>